<dbReference type="STRING" id="59895.A0A103XG75"/>
<evidence type="ECO:0000313" key="2">
    <source>
        <dbReference type="Proteomes" id="UP000243975"/>
    </source>
</evidence>
<keyword evidence="2" id="KW-1185">Reference proteome</keyword>
<evidence type="ECO:0000313" key="1">
    <source>
        <dbReference type="EMBL" id="KVH90123.1"/>
    </source>
</evidence>
<gene>
    <name evidence="1" type="ORF">Ccrd_007869</name>
</gene>
<dbReference type="AlphaFoldDB" id="A0A103XG75"/>
<sequence length="187" mass="20955">MDQPHSDYGYNPTHLSFLNQDLGINNIKQPIQEQPVISSSSSSLFMLDTSGSVLEGQNGDCITQTEFFNDSMWQIHKNQIPELSSQVLNFTTNNNGMYSSYLPPLMENLESMVEGQNCHLTNGEGRECLIQKQHEFNGWVVDQTSQQCPSYLFWDDEHQEVQLGGEEIGVPSASNMGPILSSYPTSL</sequence>
<proteinExistence type="predicted"/>
<name>A0A103XG75_CYNCS</name>
<dbReference type="EMBL" id="LEKV01005117">
    <property type="protein sequence ID" value="KVH90123.1"/>
    <property type="molecule type" value="Genomic_DNA"/>
</dbReference>
<dbReference type="Proteomes" id="UP000243975">
    <property type="component" value="Unassembled WGS sequence"/>
</dbReference>
<accession>A0A103XG75</accession>
<comment type="caution">
    <text evidence="1">The sequence shown here is derived from an EMBL/GenBank/DDBJ whole genome shotgun (WGS) entry which is preliminary data.</text>
</comment>
<dbReference type="Gramene" id="KVH90123">
    <property type="protein sequence ID" value="KVH90123"/>
    <property type="gene ID" value="Ccrd_007869"/>
</dbReference>
<organism evidence="1 2">
    <name type="scientific">Cynara cardunculus var. scolymus</name>
    <name type="common">Globe artichoke</name>
    <name type="synonym">Cynara scolymus</name>
    <dbReference type="NCBI Taxonomy" id="59895"/>
    <lineage>
        <taxon>Eukaryota</taxon>
        <taxon>Viridiplantae</taxon>
        <taxon>Streptophyta</taxon>
        <taxon>Embryophyta</taxon>
        <taxon>Tracheophyta</taxon>
        <taxon>Spermatophyta</taxon>
        <taxon>Magnoliopsida</taxon>
        <taxon>eudicotyledons</taxon>
        <taxon>Gunneridae</taxon>
        <taxon>Pentapetalae</taxon>
        <taxon>asterids</taxon>
        <taxon>campanulids</taxon>
        <taxon>Asterales</taxon>
        <taxon>Asteraceae</taxon>
        <taxon>Carduoideae</taxon>
        <taxon>Cardueae</taxon>
        <taxon>Carduinae</taxon>
        <taxon>Cynara</taxon>
    </lineage>
</organism>
<reference evidence="1 2" key="1">
    <citation type="journal article" date="2016" name="Sci. Rep.">
        <title>The genome sequence of the outbreeding globe artichoke constructed de novo incorporating a phase-aware low-pass sequencing strategy of F1 progeny.</title>
        <authorList>
            <person name="Scaglione D."/>
            <person name="Reyes-Chin-Wo S."/>
            <person name="Acquadro A."/>
            <person name="Froenicke L."/>
            <person name="Portis E."/>
            <person name="Beitel C."/>
            <person name="Tirone M."/>
            <person name="Mauro R."/>
            <person name="Lo Monaco A."/>
            <person name="Mauromicale G."/>
            <person name="Faccioli P."/>
            <person name="Cattivelli L."/>
            <person name="Rieseberg L."/>
            <person name="Michelmore R."/>
            <person name="Lanteri S."/>
        </authorList>
    </citation>
    <scope>NUCLEOTIDE SEQUENCE [LARGE SCALE GENOMIC DNA]</scope>
    <source>
        <strain evidence="1">2C</strain>
    </source>
</reference>
<protein>
    <submittedName>
        <fullName evidence="1">Uncharacterized protein</fullName>
    </submittedName>
</protein>